<protein>
    <submittedName>
        <fullName evidence="2">VOC family protein</fullName>
    </submittedName>
</protein>
<evidence type="ECO:0000313" key="2">
    <source>
        <dbReference type="EMBL" id="MCV2888330.1"/>
    </source>
</evidence>
<reference evidence="2 3" key="1">
    <citation type="submission" date="2022-10" db="EMBL/GenBank/DDBJ databases">
        <title>Ruegeria sp. nov., isolated from ocean surface sediments.</title>
        <authorList>
            <person name="He W."/>
            <person name="Xue H.-P."/>
            <person name="Zhang D.-F."/>
        </authorList>
    </citation>
    <scope>NUCLEOTIDE SEQUENCE [LARGE SCALE GENOMIC DNA]</scope>
    <source>
        <strain evidence="2 3">XHP0148</strain>
    </source>
</reference>
<dbReference type="PANTHER" id="PTHR35006">
    <property type="entry name" value="GLYOXALASE FAMILY PROTEIN (AFU_ORTHOLOGUE AFUA_5G14830)"/>
    <property type="match status" value="1"/>
</dbReference>
<evidence type="ECO:0000259" key="1">
    <source>
        <dbReference type="PROSITE" id="PS51819"/>
    </source>
</evidence>
<name>A0ABT3AI26_9RHOB</name>
<gene>
    <name evidence="2" type="ORF">OE747_08245</name>
</gene>
<keyword evidence="3" id="KW-1185">Reference proteome</keyword>
<dbReference type="CDD" id="cd07262">
    <property type="entry name" value="VOC_like"/>
    <property type="match status" value="1"/>
</dbReference>
<dbReference type="InterPro" id="IPR037523">
    <property type="entry name" value="VOC_core"/>
</dbReference>
<dbReference type="PANTHER" id="PTHR35006:SF2">
    <property type="entry name" value="GLYOXALASE FAMILY PROTEIN (AFU_ORTHOLOGUE AFUA_5G14830)"/>
    <property type="match status" value="1"/>
</dbReference>
<dbReference type="SUPFAM" id="SSF54593">
    <property type="entry name" value="Glyoxalase/Bleomycin resistance protein/Dihydroxybiphenyl dioxygenase"/>
    <property type="match status" value="1"/>
</dbReference>
<dbReference type="RefSeq" id="WP_263828123.1">
    <property type="nucleotide sequence ID" value="NZ_JAOWLB010000004.1"/>
</dbReference>
<dbReference type="InterPro" id="IPR029068">
    <property type="entry name" value="Glyas_Bleomycin-R_OHBP_Dase"/>
</dbReference>
<dbReference type="Gene3D" id="3.10.180.10">
    <property type="entry name" value="2,3-Dihydroxybiphenyl 1,2-Dioxygenase, domain 1"/>
    <property type="match status" value="1"/>
</dbReference>
<sequence length="129" mass="12948">MTTIDHLSLGVPDVPAAQKFYAGLLSTLGINCLASGDGFAAFGKARVEFLLLSPFDGGQASAGNGAHVAFAAPDRAAVSAAHAAGLEAGAADEGAPGVREAYPMPGVFAAYLRDPWGNKLEIVNGGFSA</sequence>
<evidence type="ECO:0000313" key="3">
    <source>
        <dbReference type="Proteomes" id="UP001320899"/>
    </source>
</evidence>
<proteinExistence type="predicted"/>
<dbReference type="PROSITE" id="PS51819">
    <property type="entry name" value="VOC"/>
    <property type="match status" value="1"/>
</dbReference>
<dbReference type="InterPro" id="IPR004360">
    <property type="entry name" value="Glyas_Fos-R_dOase_dom"/>
</dbReference>
<dbReference type="Pfam" id="PF00903">
    <property type="entry name" value="Glyoxalase"/>
    <property type="match status" value="1"/>
</dbReference>
<comment type="caution">
    <text evidence="2">The sequence shown here is derived from an EMBL/GenBank/DDBJ whole genome shotgun (WGS) entry which is preliminary data.</text>
</comment>
<dbReference type="EMBL" id="JAOWLB010000004">
    <property type="protein sequence ID" value="MCV2888330.1"/>
    <property type="molecule type" value="Genomic_DNA"/>
</dbReference>
<dbReference type="Proteomes" id="UP001320899">
    <property type="component" value="Unassembled WGS sequence"/>
</dbReference>
<accession>A0ABT3AI26</accession>
<feature type="domain" description="VOC" evidence="1">
    <location>
        <begin position="3"/>
        <end position="125"/>
    </location>
</feature>
<organism evidence="2 3">
    <name type="scientific">Ruegeria aquimaris</name>
    <dbReference type="NCBI Taxonomy" id="2984333"/>
    <lineage>
        <taxon>Bacteria</taxon>
        <taxon>Pseudomonadati</taxon>
        <taxon>Pseudomonadota</taxon>
        <taxon>Alphaproteobacteria</taxon>
        <taxon>Rhodobacterales</taxon>
        <taxon>Roseobacteraceae</taxon>
        <taxon>Ruegeria</taxon>
    </lineage>
</organism>